<organism evidence="1 2">
    <name type="scientific">Apostasia shenzhenica</name>
    <dbReference type="NCBI Taxonomy" id="1088818"/>
    <lineage>
        <taxon>Eukaryota</taxon>
        <taxon>Viridiplantae</taxon>
        <taxon>Streptophyta</taxon>
        <taxon>Embryophyta</taxon>
        <taxon>Tracheophyta</taxon>
        <taxon>Spermatophyta</taxon>
        <taxon>Magnoliopsida</taxon>
        <taxon>Liliopsida</taxon>
        <taxon>Asparagales</taxon>
        <taxon>Orchidaceae</taxon>
        <taxon>Apostasioideae</taxon>
        <taxon>Apostasia</taxon>
    </lineage>
</organism>
<keyword evidence="2" id="KW-1185">Reference proteome</keyword>
<accession>A0A2I0A0T7</accession>
<dbReference type="PANTHER" id="PTHR34466">
    <property type="entry name" value="OS11G0129800 PROTEIN"/>
    <property type="match status" value="1"/>
</dbReference>
<evidence type="ECO:0000313" key="2">
    <source>
        <dbReference type="Proteomes" id="UP000236161"/>
    </source>
</evidence>
<dbReference type="PANTHER" id="PTHR34466:SF3">
    <property type="entry name" value="OS11G0129800 PROTEIN"/>
    <property type="match status" value="1"/>
</dbReference>
<dbReference type="EMBL" id="KZ452040">
    <property type="protein sequence ID" value="PKA49158.1"/>
    <property type="molecule type" value="Genomic_DNA"/>
</dbReference>
<sequence>MFNQRENLQRWTSRRTLPDSCTAVNASSWQDGISTSSLSEVEETTVGVHGHHLAGGAVDSIYEAVRSEVQRDVSEMQSDLENVSLWMALHHMIIIDLVHLMLLILSISNGYDQLSNHKTGFHVKEITMSLLWLAPSISLHDQERNHVLDFQLLASQTPFKAIWGKNYTMHSSNGNLETVELVTDIRIEYETKLKEVADCSTLKPSMKLHNLTNNLFWDENFKSHERARKLRADLAVEEQRELEISRMLKKIIPIERSTAQKSLTGRKSSVDRLHMSRRLAEDAMNYFDECVSISTFDSSDFSSVEDQQPSSVGVISHVDCAVPCTSNGNIHTHKELENENHCNSNEISSSGPMEAFESHDLRNYIKKFEKKSNESSEHIEEISRFSFDDYDLYNSAESLLQELIILRNRIESGSLLLCCNIRNF</sequence>
<name>A0A2I0A0T7_9ASPA</name>
<reference evidence="1 2" key="1">
    <citation type="journal article" date="2017" name="Nature">
        <title>The Apostasia genome and the evolution of orchids.</title>
        <authorList>
            <person name="Zhang G.Q."/>
            <person name="Liu K.W."/>
            <person name="Li Z."/>
            <person name="Lohaus R."/>
            <person name="Hsiao Y.Y."/>
            <person name="Niu S.C."/>
            <person name="Wang J.Y."/>
            <person name="Lin Y.C."/>
            <person name="Xu Q."/>
            <person name="Chen L.J."/>
            <person name="Yoshida K."/>
            <person name="Fujiwara S."/>
            <person name="Wang Z.W."/>
            <person name="Zhang Y.Q."/>
            <person name="Mitsuda N."/>
            <person name="Wang M."/>
            <person name="Liu G.H."/>
            <person name="Pecoraro L."/>
            <person name="Huang H.X."/>
            <person name="Xiao X.J."/>
            <person name="Lin M."/>
            <person name="Wu X.Y."/>
            <person name="Wu W.L."/>
            <person name="Chen Y.Y."/>
            <person name="Chang S.B."/>
            <person name="Sakamoto S."/>
            <person name="Ohme-Takagi M."/>
            <person name="Yagi M."/>
            <person name="Zeng S.J."/>
            <person name="Shen C.Y."/>
            <person name="Yeh C.M."/>
            <person name="Luo Y.B."/>
            <person name="Tsai W.C."/>
            <person name="Van de Peer Y."/>
            <person name="Liu Z.J."/>
        </authorList>
    </citation>
    <scope>NUCLEOTIDE SEQUENCE [LARGE SCALE GENOMIC DNA]</scope>
    <source>
        <strain evidence="2">cv. Shenzhen</strain>
        <tissue evidence="1">Stem</tissue>
    </source>
</reference>
<dbReference type="STRING" id="1088818.A0A2I0A0T7"/>
<evidence type="ECO:0000313" key="1">
    <source>
        <dbReference type="EMBL" id="PKA49158.1"/>
    </source>
</evidence>
<gene>
    <name evidence="1" type="ORF">AXF42_Ash010843</name>
</gene>
<proteinExistence type="predicted"/>
<dbReference type="OrthoDB" id="660305at2759"/>
<dbReference type="AlphaFoldDB" id="A0A2I0A0T7"/>
<dbReference type="Proteomes" id="UP000236161">
    <property type="component" value="Unassembled WGS sequence"/>
</dbReference>
<protein>
    <submittedName>
        <fullName evidence="1">Uncharacterized protein</fullName>
    </submittedName>
</protein>